<dbReference type="KEGG" id="blau:DQQ01_01180"/>
<dbReference type="AlphaFoldDB" id="A0A2Z4U7P1"/>
<keyword evidence="7" id="KW-1185">Reference proteome</keyword>
<feature type="transmembrane region" description="Helical" evidence="5">
    <location>
        <begin position="149"/>
        <end position="169"/>
    </location>
</feature>
<feature type="transmembrane region" description="Helical" evidence="5">
    <location>
        <begin position="62"/>
        <end position="79"/>
    </location>
</feature>
<evidence type="ECO:0000313" key="7">
    <source>
        <dbReference type="Proteomes" id="UP000250003"/>
    </source>
</evidence>
<keyword evidence="4 5" id="KW-0472">Membrane</keyword>
<protein>
    <submittedName>
        <fullName evidence="6">Nicotinamide riboside transporter PnuC</fullName>
    </submittedName>
</protein>
<name>A0A2Z4U7P1_9FIRM</name>
<dbReference type="EMBL" id="CP030280">
    <property type="protein sequence ID" value="AWY96993.1"/>
    <property type="molecule type" value="Genomic_DNA"/>
</dbReference>
<organism evidence="6 7">
    <name type="scientific">Blautia argi</name>
    <dbReference type="NCBI Taxonomy" id="1912897"/>
    <lineage>
        <taxon>Bacteria</taxon>
        <taxon>Bacillati</taxon>
        <taxon>Bacillota</taxon>
        <taxon>Clostridia</taxon>
        <taxon>Lachnospirales</taxon>
        <taxon>Lachnospiraceae</taxon>
        <taxon>Blautia</taxon>
    </lineage>
</organism>
<evidence type="ECO:0000256" key="1">
    <source>
        <dbReference type="ARBA" id="ARBA00004141"/>
    </source>
</evidence>
<keyword evidence="2 5" id="KW-0812">Transmembrane</keyword>
<keyword evidence="3 5" id="KW-1133">Transmembrane helix</keyword>
<feature type="transmembrane region" description="Helical" evidence="5">
    <location>
        <begin position="85"/>
        <end position="104"/>
    </location>
</feature>
<feature type="transmembrane region" description="Helical" evidence="5">
    <location>
        <begin position="12"/>
        <end position="32"/>
    </location>
</feature>
<dbReference type="Proteomes" id="UP000250003">
    <property type="component" value="Chromosome"/>
</dbReference>
<evidence type="ECO:0000256" key="2">
    <source>
        <dbReference type="ARBA" id="ARBA00022692"/>
    </source>
</evidence>
<dbReference type="NCBIfam" id="TIGR01528">
    <property type="entry name" value="NMN_trans_PnuC"/>
    <property type="match status" value="1"/>
</dbReference>
<comment type="subcellular location">
    <subcellularLocation>
        <location evidence="1">Membrane</location>
        <topology evidence="1">Multi-pass membrane protein</topology>
    </subcellularLocation>
</comment>
<dbReference type="GO" id="GO:0016020">
    <property type="term" value="C:membrane"/>
    <property type="evidence" value="ECO:0007669"/>
    <property type="project" value="UniProtKB-SubCell"/>
</dbReference>
<dbReference type="InterPro" id="IPR006419">
    <property type="entry name" value="NMN_transpt_PnuC"/>
</dbReference>
<feature type="transmembrane region" description="Helical" evidence="5">
    <location>
        <begin position="125"/>
        <end position="143"/>
    </location>
</feature>
<sequence>MCYEEKKRKYFTGVEIALWTGSVISILVSFLIFGGSAYISLIASLIGVTALIFIAKGNPLGQLLTVIFSLLYGIISFSCSYYGEMLTYLGMTMPMAVFSLIFWLKNPYNGNKSEVKVQILKPKEYIVTAVLAITVTTGFYFVLKYFNTANLIPSTLSVTTSFMAVFLTFKRSPFYAVWYAANDVILIVLWLLAVAENILLTFGEVSVVTIDLGM</sequence>
<dbReference type="GO" id="GO:0034257">
    <property type="term" value="F:nicotinamide riboside transmembrane transporter activity"/>
    <property type="evidence" value="ECO:0007669"/>
    <property type="project" value="InterPro"/>
</dbReference>
<evidence type="ECO:0000313" key="6">
    <source>
        <dbReference type="EMBL" id="AWY96993.1"/>
    </source>
</evidence>
<reference evidence="7" key="1">
    <citation type="submission" date="2018-06" db="EMBL/GenBank/DDBJ databases">
        <title>Description of Blautia argi sp. nov., a new anaerobic isolated from dog feces.</title>
        <authorList>
            <person name="Chang Y.-H."/>
            <person name="Paek J."/>
            <person name="Shin Y."/>
        </authorList>
    </citation>
    <scope>NUCLEOTIDE SEQUENCE [LARGE SCALE GENOMIC DNA]</scope>
    <source>
        <strain evidence="7">KCTC 15426</strain>
    </source>
</reference>
<evidence type="ECO:0000256" key="5">
    <source>
        <dbReference type="SAM" id="Phobius"/>
    </source>
</evidence>
<accession>A0A2Z4U7P1</accession>
<evidence type="ECO:0000256" key="3">
    <source>
        <dbReference type="ARBA" id="ARBA00022989"/>
    </source>
</evidence>
<gene>
    <name evidence="6" type="ORF">DQQ01_01180</name>
</gene>
<proteinExistence type="predicted"/>
<dbReference type="RefSeq" id="WP_111917841.1">
    <property type="nucleotide sequence ID" value="NZ_CP030280.1"/>
</dbReference>
<evidence type="ECO:0000256" key="4">
    <source>
        <dbReference type="ARBA" id="ARBA00023136"/>
    </source>
</evidence>
<dbReference type="OrthoDB" id="2220363at2"/>
<dbReference type="Pfam" id="PF04973">
    <property type="entry name" value="NMN_transporter"/>
    <property type="match status" value="1"/>
</dbReference>
<feature type="transmembrane region" description="Helical" evidence="5">
    <location>
        <begin position="176"/>
        <end position="195"/>
    </location>
</feature>